<name>A0A243QG45_9ACTN</name>
<dbReference type="AlphaFoldDB" id="A0A243QG45"/>
<sequence>MTENPGHPGDPAAQLAVAYADTSAAQLGFSLSAPLQEPLAREDRDIDGITVSVRLLGASHQVLVEDGVQRICETVACLPEVTSALPESFQESGYYFSSRVEQVNPDQLAALVEQLAARVTEQSATGHPCVMGRFPGEPHAVTAIVSESTADAISWHTWHTYPKAAEVVITSSRIDRGPVARP</sequence>
<dbReference type="Pfam" id="PF10936">
    <property type="entry name" value="DUF2617"/>
    <property type="match status" value="1"/>
</dbReference>
<dbReference type="OrthoDB" id="4462506at2"/>
<keyword evidence="2" id="KW-1185">Reference proteome</keyword>
<evidence type="ECO:0000313" key="2">
    <source>
        <dbReference type="Proteomes" id="UP000194632"/>
    </source>
</evidence>
<organism evidence="1 2">
    <name type="scientific">Gordonia lacunae</name>
    <dbReference type="NCBI Taxonomy" id="417102"/>
    <lineage>
        <taxon>Bacteria</taxon>
        <taxon>Bacillati</taxon>
        <taxon>Actinomycetota</taxon>
        <taxon>Actinomycetes</taxon>
        <taxon>Mycobacteriales</taxon>
        <taxon>Gordoniaceae</taxon>
        <taxon>Gordonia</taxon>
    </lineage>
</organism>
<dbReference type="RefSeq" id="WP_086533851.1">
    <property type="nucleotide sequence ID" value="NZ_NGFO01000002.1"/>
</dbReference>
<evidence type="ECO:0008006" key="3">
    <source>
        <dbReference type="Google" id="ProtNLM"/>
    </source>
</evidence>
<comment type="caution">
    <text evidence="1">The sequence shown here is derived from an EMBL/GenBank/DDBJ whole genome shotgun (WGS) entry which is preliminary data.</text>
</comment>
<dbReference type="EMBL" id="NGFO01000002">
    <property type="protein sequence ID" value="OUC80712.1"/>
    <property type="molecule type" value="Genomic_DNA"/>
</dbReference>
<dbReference type="STRING" id="417102.CA982_02980"/>
<proteinExistence type="predicted"/>
<reference evidence="1 2" key="1">
    <citation type="submission" date="2017-05" db="EMBL/GenBank/DDBJ databases">
        <title>Biotechnological potential of actinobacteria isolated from South African environments.</title>
        <authorList>
            <person name="Le Roes-Hill M."/>
            <person name="Prins A."/>
            <person name="Durrell K.A."/>
        </authorList>
    </citation>
    <scope>NUCLEOTIDE SEQUENCE [LARGE SCALE GENOMIC DNA]</scope>
    <source>
        <strain evidence="1">BS2</strain>
    </source>
</reference>
<protein>
    <recommendedName>
        <fullName evidence="3">DUF2617 domain-containing protein</fullName>
    </recommendedName>
</protein>
<dbReference type="InterPro" id="IPR024486">
    <property type="entry name" value="DUF2617"/>
</dbReference>
<evidence type="ECO:0000313" key="1">
    <source>
        <dbReference type="EMBL" id="OUC80712.1"/>
    </source>
</evidence>
<dbReference type="Proteomes" id="UP000194632">
    <property type="component" value="Unassembled WGS sequence"/>
</dbReference>
<gene>
    <name evidence="1" type="ORF">CA982_02980</name>
</gene>
<accession>A0A243QG45</accession>